<dbReference type="InterPro" id="IPR051685">
    <property type="entry name" value="Ycf3/AcsC/BcsC/TPR_MFPF"/>
</dbReference>
<dbReference type="Pfam" id="PF13414">
    <property type="entry name" value="TPR_11"/>
    <property type="match status" value="1"/>
</dbReference>
<dbReference type="SUPFAM" id="SSF48452">
    <property type="entry name" value="TPR-like"/>
    <property type="match status" value="2"/>
</dbReference>
<dbReference type="InterPro" id="IPR011990">
    <property type="entry name" value="TPR-like_helical_dom_sf"/>
</dbReference>
<keyword evidence="4" id="KW-0732">Signal</keyword>
<dbReference type="Pfam" id="PF13432">
    <property type="entry name" value="TPR_16"/>
    <property type="match status" value="1"/>
</dbReference>
<feature type="repeat" description="TPR" evidence="3">
    <location>
        <begin position="107"/>
        <end position="140"/>
    </location>
</feature>
<dbReference type="InterPro" id="IPR019734">
    <property type="entry name" value="TPR_rpt"/>
</dbReference>
<dbReference type="Proteomes" id="UP000007030">
    <property type="component" value="Chromosome"/>
</dbReference>
<evidence type="ECO:0000256" key="3">
    <source>
        <dbReference type="PROSITE-ProRule" id="PRU00339"/>
    </source>
</evidence>
<sequence>MRWIVVTLLLSTPVALAINAETLALLNEARALAAQAEATYETHYPDRPLWRAAIRKAEAAARREPQLAEVWRTLAEIYTRTQWWIRAEQAWTQYLELGGEGDPAALARAYLNLGYAAYQRGALDEAIARYERAAQMTPENPEPYGWLGRLYLEKGDPKAALPYWERAAALDPSPRNRYFLEQTQRMVTFGREAVSSFYKGYAAYEQGDKTSALLHFVRAAELAPEWAEAARWAGRLSLEQGLATQAVPYWERVMALEGRTAETEHFLKLAREGAAYGLEAARAFFAGLAAYEAGELEAAVAWFARATAANDAYAKAWRWLGRANYELERFQEAAAAYERAVELDPNDQTSRYFLRLARQAAGE</sequence>
<dbReference type="Gene3D" id="1.25.40.10">
    <property type="entry name" value="Tetratricopeptide repeat domain"/>
    <property type="match status" value="3"/>
</dbReference>
<evidence type="ECO:0000313" key="6">
    <source>
        <dbReference type="Proteomes" id="UP000007030"/>
    </source>
</evidence>
<dbReference type="OrthoDB" id="34016at2"/>
<keyword evidence="1" id="KW-0677">Repeat</keyword>
<feature type="signal peptide" evidence="4">
    <location>
        <begin position="1"/>
        <end position="17"/>
    </location>
</feature>
<evidence type="ECO:0000256" key="1">
    <source>
        <dbReference type="ARBA" id="ARBA00022737"/>
    </source>
</evidence>
<feature type="repeat" description="TPR" evidence="3">
    <location>
        <begin position="314"/>
        <end position="347"/>
    </location>
</feature>
<dbReference type="RefSeq" id="WP_013704560.1">
    <property type="nucleotide sequence ID" value="NC_015387.1"/>
</dbReference>
<dbReference type="AlphaFoldDB" id="F2NPL3"/>
<feature type="repeat" description="TPR" evidence="3">
    <location>
        <begin position="141"/>
        <end position="174"/>
    </location>
</feature>
<dbReference type="eggNOG" id="COG0457">
    <property type="taxonomic scope" value="Bacteria"/>
</dbReference>
<dbReference type="STRING" id="869210.Marky_1781"/>
<organism evidence="5 6">
    <name type="scientific">Marinithermus hydrothermalis (strain DSM 14884 / JCM 11576 / T1)</name>
    <dbReference type="NCBI Taxonomy" id="869210"/>
    <lineage>
        <taxon>Bacteria</taxon>
        <taxon>Thermotogati</taxon>
        <taxon>Deinococcota</taxon>
        <taxon>Deinococci</taxon>
        <taxon>Thermales</taxon>
        <taxon>Thermaceae</taxon>
        <taxon>Marinithermus</taxon>
    </lineage>
</organism>
<keyword evidence="6" id="KW-1185">Reference proteome</keyword>
<dbReference type="PANTHER" id="PTHR44943:SF8">
    <property type="entry name" value="TPR REPEAT-CONTAINING PROTEIN MJ0263"/>
    <property type="match status" value="1"/>
</dbReference>
<evidence type="ECO:0000256" key="2">
    <source>
        <dbReference type="ARBA" id="ARBA00022803"/>
    </source>
</evidence>
<evidence type="ECO:0000256" key="4">
    <source>
        <dbReference type="SAM" id="SignalP"/>
    </source>
</evidence>
<gene>
    <name evidence="5" type="ordered locus">Marky_1781</name>
</gene>
<accession>F2NPL3</accession>
<evidence type="ECO:0000313" key="5">
    <source>
        <dbReference type="EMBL" id="AEB12514.1"/>
    </source>
</evidence>
<name>F2NPL3_MARHT</name>
<dbReference type="KEGG" id="mhd:Marky_1781"/>
<feature type="chain" id="PRO_5003282771" evidence="4">
    <location>
        <begin position="18"/>
        <end position="363"/>
    </location>
</feature>
<protein>
    <submittedName>
        <fullName evidence="5">Tetratricopeptide TPR_2 repeat-containing protein</fullName>
    </submittedName>
</protein>
<reference evidence="5 6" key="1">
    <citation type="journal article" date="2012" name="Stand. Genomic Sci.">
        <title>Complete genome sequence of the aerobic, heterotroph Marinithermus hydrothermalis type strain (T1(T)) from a deep-sea hydrothermal vent chimney.</title>
        <authorList>
            <person name="Copeland A."/>
            <person name="Gu W."/>
            <person name="Yasawong M."/>
            <person name="Lapidus A."/>
            <person name="Lucas S."/>
            <person name="Deshpande S."/>
            <person name="Pagani I."/>
            <person name="Tapia R."/>
            <person name="Cheng J.F."/>
            <person name="Goodwin L.A."/>
            <person name="Pitluck S."/>
            <person name="Liolios K."/>
            <person name="Ivanova N."/>
            <person name="Mavromatis K."/>
            <person name="Mikhailova N."/>
            <person name="Pati A."/>
            <person name="Chen A."/>
            <person name="Palaniappan K."/>
            <person name="Land M."/>
            <person name="Pan C."/>
            <person name="Brambilla E.M."/>
            <person name="Rohde M."/>
            <person name="Tindall B.J."/>
            <person name="Sikorski J."/>
            <person name="Goker M."/>
            <person name="Detter J.C."/>
            <person name="Bristow J."/>
            <person name="Eisen J.A."/>
            <person name="Markowitz V."/>
            <person name="Hugenholtz P."/>
            <person name="Kyrpides N.C."/>
            <person name="Klenk H.P."/>
            <person name="Woyke T."/>
        </authorList>
    </citation>
    <scope>NUCLEOTIDE SEQUENCE [LARGE SCALE GENOMIC DNA]</scope>
    <source>
        <strain evidence="6">DSM 14884 / JCM 11576 / T1</strain>
    </source>
</reference>
<dbReference type="PANTHER" id="PTHR44943">
    <property type="entry name" value="CELLULOSE SYNTHASE OPERON PROTEIN C"/>
    <property type="match status" value="1"/>
</dbReference>
<dbReference type="HOGENOM" id="CLU_684617_0_0_0"/>
<dbReference type="EMBL" id="CP002630">
    <property type="protein sequence ID" value="AEB12514.1"/>
    <property type="molecule type" value="Genomic_DNA"/>
</dbReference>
<dbReference type="Pfam" id="PF07719">
    <property type="entry name" value="TPR_2"/>
    <property type="match status" value="1"/>
</dbReference>
<dbReference type="PROSITE" id="PS50005">
    <property type="entry name" value="TPR"/>
    <property type="match status" value="3"/>
</dbReference>
<proteinExistence type="predicted"/>
<dbReference type="InterPro" id="IPR013105">
    <property type="entry name" value="TPR_2"/>
</dbReference>
<dbReference type="SMART" id="SM00028">
    <property type="entry name" value="TPR"/>
    <property type="match status" value="5"/>
</dbReference>
<dbReference type="PROSITE" id="PS50293">
    <property type="entry name" value="TPR_REGION"/>
    <property type="match status" value="2"/>
</dbReference>
<keyword evidence="2 3" id="KW-0802">TPR repeat</keyword>